<reference evidence="1" key="1">
    <citation type="submission" date="2014-09" db="EMBL/GenBank/DDBJ databases">
        <authorList>
            <person name="Magalhaes I.L.F."/>
            <person name="Oliveira U."/>
            <person name="Santos F.R."/>
            <person name="Vidigal T.H.D.A."/>
            <person name="Brescovit A.D."/>
            <person name="Santos A.J."/>
        </authorList>
    </citation>
    <scope>NUCLEOTIDE SEQUENCE</scope>
    <source>
        <tissue evidence="1">Shoot tissue taken approximately 20 cm above the soil surface</tissue>
    </source>
</reference>
<proteinExistence type="predicted"/>
<dbReference type="AlphaFoldDB" id="A0A0A9FM81"/>
<dbReference type="EMBL" id="GBRH01185572">
    <property type="protein sequence ID" value="JAE12324.1"/>
    <property type="molecule type" value="Transcribed_RNA"/>
</dbReference>
<accession>A0A0A9FM81</accession>
<evidence type="ECO:0000313" key="1">
    <source>
        <dbReference type="EMBL" id="JAE12324.1"/>
    </source>
</evidence>
<reference evidence="1" key="2">
    <citation type="journal article" date="2015" name="Data Brief">
        <title>Shoot transcriptome of the giant reed, Arundo donax.</title>
        <authorList>
            <person name="Barrero R.A."/>
            <person name="Guerrero F.D."/>
            <person name="Moolhuijzen P."/>
            <person name="Goolsby J.A."/>
            <person name="Tidwell J."/>
            <person name="Bellgard S.E."/>
            <person name="Bellgard M.I."/>
        </authorList>
    </citation>
    <scope>NUCLEOTIDE SEQUENCE</scope>
    <source>
        <tissue evidence="1">Shoot tissue taken approximately 20 cm above the soil surface</tissue>
    </source>
</reference>
<sequence>MHTEVKMFPLAESYVCLKSLYLPIPSKPMCCFAICNGKI</sequence>
<organism evidence="1">
    <name type="scientific">Arundo donax</name>
    <name type="common">Giant reed</name>
    <name type="synonym">Donax arundinaceus</name>
    <dbReference type="NCBI Taxonomy" id="35708"/>
    <lineage>
        <taxon>Eukaryota</taxon>
        <taxon>Viridiplantae</taxon>
        <taxon>Streptophyta</taxon>
        <taxon>Embryophyta</taxon>
        <taxon>Tracheophyta</taxon>
        <taxon>Spermatophyta</taxon>
        <taxon>Magnoliopsida</taxon>
        <taxon>Liliopsida</taxon>
        <taxon>Poales</taxon>
        <taxon>Poaceae</taxon>
        <taxon>PACMAD clade</taxon>
        <taxon>Arundinoideae</taxon>
        <taxon>Arundineae</taxon>
        <taxon>Arundo</taxon>
    </lineage>
</organism>
<name>A0A0A9FM81_ARUDO</name>
<protein>
    <submittedName>
        <fullName evidence="1">Uncharacterized protein</fullName>
    </submittedName>
</protein>